<accession>M5G5F9</accession>
<dbReference type="Proteomes" id="UP000030653">
    <property type="component" value="Unassembled WGS sequence"/>
</dbReference>
<keyword evidence="3" id="KW-1185">Reference proteome</keyword>
<dbReference type="STRING" id="1858805.M5G5F9"/>
<evidence type="ECO:0000313" key="3">
    <source>
        <dbReference type="Proteomes" id="UP000030653"/>
    </source>
</evidence>
<dbReference type="GeneID" id="63687268"/>
<dbReference type="AlphaFoldDB" id="M5G5F9"/>
<feature type="region of interest" description="Disordered" evidence="1">
    <location>
        <begin position="230"/>
        <end position="271"/>
    </location>
</feature>
<organism evidence="2 3">
    <name type="scientific">Dacryopinax primogenitus (strain DJM 731)</name>
    <name type="common">Brown rot fungus</name>
    <dbReference type="NCBI Taxonomy" id="1858805"/>
    <lineage>
        <taxon>Eukaryota</taxon>
        <taxon>Fungi</taxon>
        <taxon>Dikarya</taxon>
        <taxon>Basidiomycota</taxon>
        <taxon>Agaricomycotina</taxon>
        <taxon>Dacrymycetes</taxon>
        <taxon>Dacrymycetales</taxon>
        <taxon>Dacrymycetaceae</taxon>
        <taxon>Dacryopinax</taxon>
    </lineage>
</organism>
<dbReference type="HOGENOM" id="CLU_101432_0_0_1"/>
<evidence type="ECO:0000256" key="1">
    <source>
        <dbReference type="SAM" id="MobiDB-lite"/>
    </source>
</evidence>
<dbReference type="EMBL" id="JH795859">
    <property type="protein sequence ID" value="EJU03465.1"/>
    <property type="molecule type" value="Genomic_DNA"/>
</dbReference>
<protein>
    <submittedName>
        <fullName evidence="2">Uncharacterized protein</fullName>
    </submittedName>
</protein>
<evidence type="ECO:0000313" key="2">
    <source>
        <dbReference type="EMBL" id="EJU03465.1"/>
    </source>
</evidence>
<reference evidence="2 3" key="1">
    <citation type="journal article" date="2012" name="Science">
        <title>The Paleozoic origin of enzymatic lignin decomposition reconstructed from 31 fungal genomes.</title>
        <authorList>
            <person name="Floudas D."/>
            <person name="Binder M."/>
            <person name="Riley R."/>
            <person name="Barry K."/>
            <person name="Blanchette R.A."/>
            <person name="Henrissat B."/>
            <person name="Martinez A.T."/>
            <person name="Otillar R."/>
            <person name="Spatafora J.W."/>
            <person name="Yadav J.S."/>
            <person name="Aerts A."/>
            <person name="Benoit I."/>
            <person name="Boyd A."/>
            <person name="Carlson A."/>
            <person name="Copeland A."/>
            <person name="Coutinho P.M."/>
            <person name="de Vries R.P."/>
            <person name="Ferreira P."/>
            <person name="Findley K."/>
            <person name="Foster B."/>
            <person name="Gaskell J."/>
            <person name="Glotzer D."/>
            <person name="Gorecki P."/>
            <person name="Heitman J."/>
            <person name="Hesse C."/>
            <person name="Hori C."/>
            <person name="Igarashi K."/>
            <person name="Jurgens J.A."/>
            <person name="Kallen N."/>
            <person name="Kersten P."/>
            <person name="Kohler A."/>
            <person name="Kuees U."/>
            <person name="Kumar T.K.A."/>
            <person name="Kuo A."/>
            <person name="LaButti K."/>
            <person name="Larrondo L.F."/>
            <person name="Lindquist E."/>
            <person name="Ling A."/>
            <person name="Lombard V."/>
            <person name="Lucas S."/>
            <person name="Lundell T."/>
            <person name="Martin R."/>
            <person name="McLaughlin D.J."/>
            <person name="Morgenstern I."/>
            <person name="Morin E."/>
            <person name="Murat C."/>
            <person name="Nagy L.G."/>
            <person name="Nolan M."/>
            <person name="Ohm R.A."/>
            <person name="Patyshakuliyeva A."/>
            <person name="Rokas A."/>
            <person name="Ruiz-Duenas F.J."/>
            <person name="Sabat G."/>
            <person name="Salamov A."/>
            <person name="Samejima M."/>
            <person name="Schmutz J."/>
            <person name="Slot J.C."/>
            <person name="St John F."/>
            <person name="Stenlid J."/>
            <person name="Sun H."/>
            <person name="Sun S."/>
            <person name="Syed K."/>
            <person name="Tsang A."/>
            <person name="Wiebenga A."/>
            <person name="Young D."/>
            <person name="Pisabarro A."/>
            <person name="Eastwood D.C."/>
            <person name="Martin F."/>
            <person name="Cullen D."/>
            <person name="Grigoriev I.V."/>
            <person name="Hibbett D.S."/>
        </authorList>
    </citation>
    <scope>NUCLEOTIDE SEQUENCE [LARGE SCALE GENOMIC DNA]</scope>
    <source>
        <strain evidence="2 3">DJM-731 SS1</strain>
    </source>
</reference>
<dbReference type="Gene3D" id="3.30.420.10">
    <property type="entry name" value="Ribonuclease H-like superfamily/Ribonuclease H"/>
    <property type="match status" value="1"/>
</dbReference>
<gene>
    <name evidence="2" type="ORF">DACRYDRAFT_21052</name>
</gene>
<name>M5G5F9_DACPD</name>
<dbReference type="OrthoDB" id="444848at2759"/>
<dbReference type="RefSeq" id="XP_040630359.1">
    <property type="nucleotide sequence ID" value="XM_040772206.1"/>
</dbReference>
<dbReference type="GO" id="GO:0003676">
    <property type="term" value="F:nucleic acid binding"/>
    <property type="evidence" value="ECO:0007669"/>
    <property type="project" value="InterPro"/>
</dbReference>
<proteinExistence type="predicted"/>
<sequence>MECQVKSSRTVERTSLLRLRSDSMERILDAALFATRVRQQTTAKWSPFELLYGRKPRLPFDQPLLRAPDAALPGDAEHSERYLQMQKAREEASERGTIRALADKERWDHQLNIGTEGTQQPFEVGQKVLLWNETANKGDAHWFGPFVITTKLDKGTYQLKDRRGHLRPGLVNGNRLRLAHLREDDTNHRAWVLPKATQRQWSKEDKEAASQAVVRAMPSIRIIGRFANPNTGSAPVTVTEDKTRSAPVTVAEDKAQSAPVTVAEDESQNTQ</sequence>
<dbReference type="InterPro" id="IPR036397">
    <property type="entry name" value="RNaseH_sf"/>
</dbReference>